<name>A0A8E2DPV6_9APHY</name>
<keyword evidence="2" id="KW-1133">Transmembrane helix</keyword>
<keyword evidence="2" id="KW-0472">Membrane</keyword>
<evidence type="ECO:0000256" key="2">
    <source>
        <dbReference type="SAM" id="Phobius"/>
    </source>
</evidence>
<feature type="transmembrane region" description="Helical" evidence="2">
    <location>
        <begin position="131"/>
        <end position="153"/>
    </location>
</feature>
<dbReference type="EMBL" id="KV722353">
    <property type="protein sequence ID" value="OCH93583.1"/>
    <property type="molecule type" value="Genomic_DNA"/>
</dbReference>
<keyword evidence="2" id="KW-0812">Transmembrane</keyword>
<evidence type="ECO:0000256" key="1">
    <source>
        <dbReference type="SAM" id="MobiDB-lite"/>
    </source>
</evidence>
<reference evidence="4 5" key="1">
    <citation type="submission" date="2016-07" db="EMBL/GenBank/DDBJ databases">
        <title>Draft genome of the white-rot fungus Obba rivulosa 3A-2.</title>
        <authorList>
            <consortium name="DOE Joint Genome Institute"/>
            <person name="Miettinen O."/>
            <person name="Riley R."/>
            <person name="Acob R."/>
            <person name="Barry K."/>
            <person name="Cullen D."/>
            <person name="De Vries R."/>
            <person name="Hainaut M."/>
            <person name="Hatakka A."/>
            <person name="Henrissat B."/>
            <person name="Hilden K."/>
            <person name="Kuo R."/>
            <person name="Labutti K."/>
            <person name="Lipzen A."/>
            <person name="Makela M.R."/>
            <person name="Sandor L."/>
            <person name="Spatafora J.W."/>
            <person name="Grigoriev I.V."/>
            <person name="Hibbett D.S."/>
        </authorList>
    </citation>
    <scope>NUCLEOTIDE SEQUENCE [LARGE SCALE GENOMIC DNA]</scope>
    <source>
        <strain evidence="4 5">3A-2</strain>
    </source>
</reference>
<keyword evidence="3" id="KW-0732">Signal</keyword>
<feature type="transmembrane region" description="Helical" evidence="2">
    <location>
        <begin position="104"/>
        <end position="125"/>
    </location>
</feature>
<proteinExistence type="predicted"/>
<accession>A0A8E2DPV6</accession>
<sequence length="263" mass="28493">MYAISGGIWWLAVAVCALSMVPVGTNAYGLFATTWYEIDVFPVIGTLCEDGRTLSVAANTRFAIGTRVCVLAADVLILVMTWLKTYAVKRDAHRNKIKAPLATLLLKDGTIYFLMLLSLDILNIAGWSTNVFIDTVGLFLTPLSSVIISHFLLDLRRVACDDYDNRPDGAHLTLDRSQHSSLRFASFVDNMGEQLSHGSDSFDPDMSWAGHGSDAGDDEIADFPPAQSSSKSGNISTPETVENGLLGAGSGQVLSDMIEVVRR</sequence>
<evidence type="ECO:0000256" key="3">
    <source>
        <dbReference type="SAM" id="SignalP"/>
    </source>
</evidence>
<dbReference type="Proteomes" id="UP000250043">
    <property type="component" value="Unassembled WGS sequence"/>
</dbReference>
<evidence type="ECO:0000313" key="4">
    <source>
        <dbReference type="EMBL" id="OCH93583.1"/>
    </source>
</evidence>
<gene>
    <name evidence="4" type="ORF">OBBRIDRAFT_790107</name>
</gene>
<dbReference type="OrthoDB" id="2804045at2759"/>
<keyword evidence="5" id="KW-1185">Reference proteome</keyword>
<feature type="region of interest" description="Disordered" evidence="1">
    <location>
        <begin position="206"/>
        <end position="248"/>
    </location>
</feature>
<feature type="transmembrane region" description="Helical" evidence="2">
    <location>
        <begin position="62"/>
        <end position="83"/>
    </location>
</feature>
<feature type="compositionally biased region" description="Polar residues" evidence="1">
    <location>
        <begin position="226"/>
        <end position="240"/>
    </location>
</feature>
<feature type="chain" id="PRO_5034393716" evidence="3">
    <location>
        <begin position="28"/>
        <end position="263"/>
    </location>
</feature>
<evidence type="ECO:0000313" key="5">
    <source>
        <dbReference type="Proteomes" id="UP000250043"/>
    </source>
</evidence>
<feature type="signal peptide" evidence="3">
    <location>
        <begin position="1"/>
        <end position="27"/>
    </location>
</feature>
<protein>
    <submittedName>
        <fullName evidence="4">Uncharacterized protein</fullName>
    </submittedName>
</protein>
<dbReference type="AlphaFoldDB" id="A0A8E2DPV6"/>
<organism evidence="4 5">
    <name type="scientific">Obba rivulosa</name>
    <dbReference type="NCBI Taxonomy" id="1052685"/>
    <lineage>
        <taxon>Eukaryota</taxon>
        <taxon>Fungi</taxon>
        <taxon>Dikarya</taxon>
        <taxon>Basidiomycota</taxon>
        <taxon>Agaricomycotina</taxon>
        <taxon>Agaricomycetes</taxon>
        <taxon>Polyporales</taxon>
        <taxon>Gelatoporiaceae</taxon>
        <taxon>Obba</taxon>
    </lineage>
</organism>